<feature type="transmembrane region" description="Helical" evidence="8">
    <location>
        <begin position="21"/>
        <end position="43"/>
    </location>
</feature>
<comment type="subcellular location">
    <subcellularLocation>
        <location evidence="1">Membrane</location>
        <topology evidence="1">Multi-pass membrane protein</topology>
    </subcellularLocation>
</comment>
<feature type="transmembrane region" description="Helical" evidence="8">
    <location>
        <begin position="223"/>
        <end position="239"/>
    </location>
</feature>
<proteinExistence type="inferred from homology"/>
<reference evidence="9 10" key="1">
    <citation type="submission" date="2020-09" db="EMBL/GenBank/DDBJ databases">
        <title>Investigation of environmental microbes.</title>
        <authorList>
            <person name="Ou Y."/>
            <person name="Kang Q."/>
        </authorList>
    </citation>
    <scope>NUCLEOTIDE SEQUENCE [LARGE SCALE GENOMIC DNA]</scope>
    <source>
        <strain evidence="9 10">KJZ-14</strain>
    </source>
</reference>
<keyword evidence="2 9" id="KW-0328">Glycosyltransferase</keyword>
<keyword evidence="6 8" id="KW-0472">Membrane</keyword>
<keyword evidence="3 9" id="KW-0808">Transferase</keyword>
<evidence type="ECO:0000256" key="3">
    <source>
        <dbReference type="ARBA" id="ARBA00022679"/>
    </source>
</evidence>
<dbReference type="Pfam" id="PF26314">
    <property type="entry name" value="MptA_B_family"/>
    <property type="match status" value="1"/>
</dbReference>
<dbReference type="GO" id="GO:0016020">
    <property type="term" value="C:membrane"/>
    <property type="evidence" value="ECO:0007669"/>
    <property type="project" value="UniProtKB-SubCell"/>
</dbReference>
<feature type="transmembrane region" description="Helical" evidence="8">
    <location>
        <begin position="103"/>
        <end position="122"/>
    </location>
</feature>
<evidence type="ECO:0000256" key="8">
    <source>
        <dbReference type="SAM" id="Phobius"/>
    </source>
</evidence>
<protein>
    <submittedName>
        <fullName evidence="9">Polyprenol phosphomannose-dependent alpha 1,6 mannosyltransferase MptB</fullName>
    </submittedName>
</protein>
<comment type="similarity">
    <text evidence="7">Belongs to the MptA/B family.</text>
</comment>
<dbReference type="EMBL" id="CP061539">
    <property type="protein sequence ID" value="QNV38662.1"/>
    <property type="molecule type" value="Genomic_DNA"/>
</dbReference>
<dbReference type="Proteomes" id="UP000516404">
    <property type="component" value="Chromosome"/>
</dbReference>
<evidence type="ECO:0000256" key="7">
    <source>
        <dbReference type="ARBA" id="ARBA00043987"/>
    </source>
</evidence>
<dbReference type="KEGG" id="rter:IDM49_05295"/>
<feature type="transmembrane region" description="Helical" evidence="8">
    <location>
        <begin position="475"/>
        <end position="496"/>
    </location>
</feature>
<feature type="transmembrane region" description="Helical" evidence="8">
    <location>
        <begin position="63"/>
        <end position="83"/>
    </location>
</feature>
<sequence length="514" mass="56911">MKKGGSSHRYNPSHLNYVTGSPLRTIVFGTIGSLLMMFGSFGVGWLASASPLNSIEWIIPLRYSVKGLVASVIMVAVGGMMMCREWLRLSQKMPLWDASSKKWTWAAIIAWSLPQLIAFPLFSRDIFSYFAQGRVMQSGLNPYEFGVSSVSGFFQYGADPMWAQSPPPYGPVFLWLAELVATLAGSNVDAGIYMLRGLAVAGCLLIAVYVPKLARLHDINPTRALWLVVANPLFIAQFVTAGHNDALMTGFMIAGIYYAARWRNWAGGISGVTLVTLAVAVKPIAIVVLPFIGLLWAGRGANWMRRFIFWAISGLIFIAEMALMGWMNGLGFGWIGALSTTEGQYIWYAPVGFVAWIGGIWAHNTLDVPSAEIREHIGSFGKLIGMVLATLLMFVGKDKHLIKRAGFALGCVVLFSPMIQSWYLLWFIPLIAVAGIRTGHQLDFYFLTTLFFMIYAIADQLSVSPYLDDFDTNMARLIAAIISIAYASYLLFLDPATRRVLRTRRRQSVFDLVI</sequence>
<evidence type="ECO:0000256" key="1">
    <source>
        <dbReference type="ARBA" id="ARBA00004141"/>
    </source>
</evidence>
<gene>
    <name evidence="9" type="primary">mptB</name>
    <name evidence="9" type="ORF">IDM49_05295</name>
</gene>
<dbReference type="RefSeq" id="WP_190725270.1">
    <property type="nucleotide sequence ID" value="NZ_CP061539.1"/>
</dbReference>
<feature type="transmembrane region" description="Helical" evidence="8">
    <location>
        <begin position="193"/>
        <end position="211"/>
    </location>
</feature>
<dbReference type="GO" id="GO:0016757">
    <property type="term" value="F:glycosyltransferase activity"/>
    <property type="evidence" value="ECO:0007669"/>
    <property type="project" value="UniProtKB-KW"/>
</dbReference>
<evidence type="ECO:0000313" key="10">
    <source>
        <dbReference type="Proteomes" id="UP000516404"/>
    </source>
</evidence>
<evidence type="ECO:0000313" key="9">
    <source>
        <dbReference type="EMBL" id="QNV38662.1"/>
    </source>
</evidence>
<keyword evidence="4 8" id="KW-0812">Transmembrane</keyword>
<feature type="transmembrane region" description="Helical" evidence="8">
    <location>
        <begin position="407"/>
        <end position="432"/>
    </location>
</feature>
<keyword evidence="10" id="KW-1185">Reference proteome</keyword>
<organism evidence="9 10">
    <name type="scientific">Rothia terrae</name>
    <dbReference type="NCBI Taxonomy" id="396015"/>
    <lineage>
        <taxon>Bacteria</taxon>
        <taxon>Bacillati</taxon>
        <taxon>Actinomycetota</taxon>
        <taxon>Actinomycetes</taxon>
        <taxon>Micrococcales</taxon>
        <taxon>Micrococcaceae</taxon>
        <taxon>Rothia</taxon>
    </lineage>
</organism>
<evidence type="ECO:0000256" key="2">
    <source>
        <dbReference type="ARBA" id="ARBA00022676"/>
    </source>
</evidence>
<feature type="transmembrane region" description="Helical" evidence="8">
    <location>
        <begin position="269"/>
        <end position="295"/>
    </location>
</feature>
<keyword evidence="5 8" id="KW-1133">Transmembrane helix</keyword>
<evidence type="ECO:0000256" key="4">
    <source>
        <dbReference type="ARBA" id="ARBA00022692"/>
    </source>
</evidence>
<name>A0A7H2BG66_9MICC</name>
<dbReference type="InterPro" id="IPR049829">
    <property type="entry name" value="MptA/B-like"/>
</dbReference>
<dbReference type="NCBIfam" id="NF038066">
    <property type="entry name" value="MptB"/>
    <property type="match status" value="1"/>
</dbReference>
<feature type="transmembrane region" description="Helical" evidence="8">
    <location>
        <begin position="346"/>
        <end position="364"/>
    </location>
</feature>
<accession>A0A7H2BG66</accession>
<feature type="transmembrane region" description="Helical" evidence="8">
    <location>
        <begin position="307"/>
        <end position="326"/>
    </location>
</feature>
<feature type="transmembrane region" description="Helical" evidence="8">
    <location>
        <begin position="444"/>
        <end position="463"/>
    </location>
</feature>
<dbReference type="GeneID" id="96623642"/>
<feature type="transmembrane region" description="Helical" evidence="8">
    <location>
        <begin position="376"/>
        <end position="395"/>
    </location>
</feature>
<evidence type="ECO:0000256" key="5">
    <source>
        <dbReference type="ARBA" id="ARBA00022989"/>
    </source>
</evidence>
<evidence type="ECO:0000256" key="6">
    <source>
        <dbReference type="ARBA" id="ARBA00023136"/>
    </source>
</evidence>
<dbReference type="AlphaFoldDB" id="A0A7H2BG66"/>